<dbReference type="Proteomes" id="UP000242818">
    <property type="component" value="Unassembled WGS sequence"/>
</dbReference>
<dbReference type="AlphaFoldDB" id="A0A1C4DG73"/>
<dbReference type="EMBL" id="FMAR01000005">
    <property type="protein sequence ID" value="SCC30385.1"/>
    <property type="molecule type" value="Genomic_DNA"/>
</dbReference>
<protein>
    <submittedName>
        <fullName evidence="1">Uncharacterized protein</fullName>
    </submittedName>
</protein>
<reference evidence="1 2" key="1">
    <citation type="submission" date="2016-08" db="EMBL/GenBank/DDBJ databases">
        <authorList>
            <person name="Seilhamer J.J."/>
        </authorList>
    </citation>
    <scope>NUCLEOTIDE SEQUENCE [LARGE SCALE GENOMIC DNA]</scope>
    <source>
        <strain evidence="1 2">A37T2</strain>
    </source>
</reference>
<evidence type="ECO:0000313" key="2">
    <source>
        <dbReference type="Proteomes" id="UP000242818"/>
    </source>
</evidence>
<proteinExistence type="predicted"/>
<evidence type="ECO:0000313" key="1">
    <source>
        <dbReference type="EMBL" id="SCC30385.1"/>
    </source>
</evidence>
<name>A0A1C4DG73_9BACT</name>
<dbReference type="RefSeq" id="WP_089711622.1">
    <property type="nucleotide sequence ID" value="NZ_FMAR01000005.1"/>
</dbReference>
<keyword evidence="2" id="KW-1185">Reference proteome</keyword>
<accession>A0A1C4DG73</accession>
<organism evidence="1 2">
    <name type="scientific">Chitinophaga costaii</name>
    <dbReference type="NCBI Taxonomy" id="1335309"/>
    <lineage>
        <taxon>Bacteria</taxon>
        <taxon>Pseudomonadati</taxon>
        <taxon>Bacteroidota</taxon>
        <taxon>Chitinophagia</taxon>
        <taxon>Chitinophagales</taxon>
        <taxon>Chitinophagaceae</taxon>
        <taxon>Chitinophaga</taxon>
    </lineage>
</organism>
<dbReference type="OrthoDB" id="1493140at2"/>
<dbReference type="STRING" id="1335309.GA0116948_105259"/>
<gene>
    <name evidence="1" type="ORF">GA0116948_105259</name>
</gene>
<sequence length="165" mass="18353">MLFTIALLLFPLRADTGYQTYCNNRFDFCVEYNASFQGAGESGNEDGQVFFSPDKKASLSAWGNLLLEDTDADPATDKVTMSYAASKAAKDLRTVTYKSVHDTWFILSGTDAKGNIVYEKKTLRKIAYLGDATPQTMVWHTFVYKYPAAQQAVYGGFCAKVAQFK</sequence>